<dbReference type="GO" id="GO:0005829">
    <property type="term" value="C:cytosol"/>
    <property type="evidence" value="ECO:0007669"/>
    <property type="project" value="TreeGrafter"/>
</dbReference>
<dbReference type="InterPro" id="IPR001754">
    <property type="entry name" value="OMPdeCOase_dom"/>
</dbReference>
<comment type="caution">
    <text evidence="12">The sequence shown here is derived from an EMBL/GenBank/DDBJ whole genome shotgun (WGS) entry which is preliminary data.</text>
</comment>
<feature type="active site" description="For OMPdecase activity" evidence="8">
    <location>
        <position position="73"/>
    </location>
</feature>
<dbReference type="InterPro" id="IPR018089">
    <property type="entry name" value="OMPdecase_AS"/>
</dbReference>
<feature type="active site" description="For OMPdecase activity" evidence="8">
    <location>
        <position position="71"/>
    </location>
</feature>
<dbReference type="InterPro" id="IPR014732">
    <property type="entry name" value="OMPdecase"/>
</dbReference>
<comment type="similarity">
    <text evidence="7">Belongs to the OMP decarboxylase family. Type 1 subfamily.</text>
</comment>
<dbReference type="CDD" id="cd04725">
    <property type="entry name" value="OMP_decarboxylase_like"/>
    <property type="match status" value="1"/>
</dbReference>
<dbReference type="PANTHER" id="PTHR32119">
    <property type="entry name" value="OROTIDINE 5'-PHOSPHATE DECARBOXYLASE"/>
    <property type="match status" value="1"/>
</dbReference>
<evidence type="ECO:0000256" key="6">
    <source>
        <dbReference type="ARBA" id="ARBA00049157"/>
    </source>
</evidence>
<keyword evidence="3 7" id="KW-0210">Decarboxylase</keyword>
<feature type="domain" description="Orotidine 5'-phosphate decarboxylase" evidence="11">
    <location>
        <begin position="17"/>
        <end position="242"/>
    </location>
</feature>
<evidence type="ECO:0000256" key="4">
    <source>
        <dbReference type="ARBA" id="ARBA00022975"/>
    </source>
</evidence>
<feature type="active site" description="For OMPdecase activity" evidence="8">
    <location>
        <position position="76"/>
    </location>
</feature>
<evidence type="ECO:0000256" key="2">
    <source>
        <dbReference type="ARBA" id="ARBA00004861"/>
    </source>
</evidence>
<comment type="catalytic activity">
    <reaction evidence="6 7 10">
        <text>orotidine 5'-phosphate + H(+) = UMP + CO2</text>
        <dbReference type="Rhea" id="RHEA:11596"/>
        <dbReference type="ChEBI" id="CHEBI:15378"/>
        <dbReference type="ChEBI" id="CHEBI:16526"/>
        <dbReference type="ChEBI" id="CHEBI:57538"/>
        <dbReference type="ChEBI" id="CHEBI:57865"/>
        <dbReference type="EC" id="4.1.1.23"/>
    </reaction>
</comment>
<dbReference type="GO" id="GO:0006207">
    <property type="term" value="P:'de novo' pyrimidine nucleobase biosynthetic process"/>
    <property type="evidence" value="ECO:0007669"/>
    <property type="project" value="InterPro"/>
</dbReference>
<evidence type="ECO:0000256" key="1">
    <source>
        <dbReference type="ARBA" id="ARBA00002356"/>
    </source>
</evidence>
<protein>
    <recommendedName>
        <fullName evidence="7">Orotidine 5'-phosphate decarboxylase</fullName>
        <ecNumber evidence="7">4.1.1.23</ecNumber>
    </recommendedName>
    <alternativeName>
        <fullName evidence="7">OMP decarboxylase</fullName>
        <shortName evidence="7">OMPDCase</shortName>
        <shortName evidence="7">OMPdecase</shortName>
    </alternativeName>
</protein>
<feature type="binding site" evidence="7 9">
    <location>
        <position position="226"/>
    </location>
    <ligand>
        <name>substrate</name>
    </ligand>
</feature>
<feature type="binding site" evidence="7 9">
    <location>
        <position position="136"/>
    </location>
    <ligand>
        <name>substrate</name>
    </ligand>
</feature>
<feature type="active site" description="Proton donor" evidence="7">
    <location>
        <position position="73"/>
    </location>
</feature>
<feature type="binding site" evidence="7 9">
    <location>
        <position position="45"/>
    </location>
    <ligand>
        <name>substrate</name>
    </ligand>
</feature>
<accession>A0A919CMW1</accession>
<dbReference type="NCBIfam" id="NF001273">
    <property type="entry name" value="PRK00230.1"/>
    <property type="match status" value="1"/>
</dbReference>
<evidence type="ECO:0000313" key="13">
    <source>
        <dbReference type="Proteomes" id="UP000630353"/>
    </source>
</evidence>
<evidence type="ECO:0000256" key="5">
    <source>
        <dbReference type="ARBA" id="ARBA00023239"/>
    </source>
</evidence>
<evidence type="ECO:0000256" key="8">
    <source>
        <dbReference type="PIRSR" id="PIRSR614732-1"/>
    </source>
</evidence>
<dbReference type="GO" id="GO:0004590">
    <property type="term" value="F:orotidine-5'-phosphate decarboxylase activity"/>
    <property type="evidence" value="ECO:0007669"/>
    <property type="project" value="UniProtKB-UniRule"/>
</dbReference>
<dbReference type="Proteomes" id="UP000630353">
    <property type="component" value="Unassembled WGS sequence"/>
</dbReference>
<keyword evidence="5 7" id="KW-0456">Lyase</keyword>
<comment type="pathway">
    <text evidence="2 7 10">Pyrimidine metabolism; UMP biosynthesis via de novo pathway; UMP from orotate: step 2/2.</text>
</comment>
<evidence type="ECO:0000259" key="11">
    <source>
        <dbReference type="SMART" id="SM00934"/>
    </source>
</evidence>
<dbReference type="PANTHER" id="PTHR32119:SF2">
    <property type="entry name" value="OROTIDINE 5'-PHOSPHATE DECARBOXYLASE"/>
    <property type="match status" value="1"/>
</dbReference>
<feature type="binding site" evidence="7 9">
    <location>
        <position position="206"/>
    </location>
    <ligand>
        <name>substrate</name>
    </ligand>
</feature>
<keyword evidence="13" id="KW-1185">Reference proteome</keyword>
<dbReference type="SUPFAM" id="SSF51366">
    <property type="entry name" value="Ribulose-phoshate binding barrel"/>
    <property type="match status" value="1"/>
</dbReference>
<gene>
    <name evidence="7 12" type="primary">pyrF</name>
    <name evidence="12" type="ORF">GCM10017083_03940</name>
</gene>
<dbReference type="SMART" id="SM00934">
    <property type="entry name" value="OMPdecase"/>
    <property type="match status" value="1"/>
</dbReference>
<reference evidence="12" key="1">
    <citation type="journal article" date="2014" name="Int. J. Syst. Evol. Microbiol.">
        <title>Complete genome sequence of Corynebacterium casei LMG S-19264T (=DSM 44701T), isolated from a smear-ripened cheese.</title>
        <authorList>
            <consortium name="US DOE Joint Genome Institute (JGI-PGF)"/>
            <person name="Walter F."/>
            <person name="Albersmeier A."/>
            <person name="Kalinowski J."/>
            <person name="Ruckert C."/>
        </authorList>
    </citation>
    <scope>NUCLEOTIDE SEQUENCE</scope>
    <source>
        <strain evidence="12">KCTC 42651</strain>
    </source>
</reference>
<dbReference type="InterPro" id="IPR013785">
    <property type="entry name" value="Aldolase_TIM"/>
</dbReference>
<organism evidence="12 13">
    <name type="scientific">Thalassobaculum fulvum</name>
    <dbReference type="NCBI Taxonomy" id="1633335"/>
    <lineage>
        <taxon>Bacteria</taxon>
        <taxon>Pseudomonadati</taxon>
        <taxon>Pseudomonadota</taxon>
        <taxon>Alphaproteobacteria</taxon>
        <taxon>Rhodospirillales</taxon>
        <taxon>Thalassobaculaceae</taxon>
        <taxon>Thalassobaculum</taxon>
    </lineage>
</organism>
<dbReference type="EC" id="4.1.1.23" evidence="7"/>
<feature type="binding site" evidence="7 9">
    <location>
        <position position="197"/>
    </location>
    <ligand>
        <name>substrate</name>
    </ligand>
</feature>
<reference evidence="12" key="2">
    <citation type="submission" date="2020-09" db="EMBL/GenBank/DDBJ databases">
        <authorList>
            <person name="Sun Q."/>
            <person name="Kim S."/>
        </authorList>
    </citation>
    <scope>NUCLEOTIDE SEQUENCE</scope>
    <source>
        <strain evidence="12">KCTC 42651</strain>
    </source>
</reference>
<dbReference type="PROSITE" id="PS00156">
    <property type="entry name" value="OMPDECASE"/>
    <property type="match status" value="1"/>
</dbReference>
<comment type="subunit">
    <text evidence="7">Homodimer.</text>
</comment>
<evidence type="ECO:0000256" key="7">
    <source>
        <dbReference type="HAMAP-Rule" id="MF_01200"/>
    </source>
</evidence>
<comment type="function">
    <text evidence="1 7">Catalyzes the decarboxylation of orotidine 5'-monophosphate (OMP) to uridine 5'-monophosphate (UMP).</text>
</comment>
<evidence type="ECO:0000256" key="10">
    <source>
        <dbReference type="RuleBase" id="RU000512"/>
    </source>
</evidence>
<dbReference type="RefSeq" id="WP_189987225.1">
    <property type="nucleotide sequence ID" value="NZ_BMZS01000001.1"/>
</dbReference>
<dbReference type="Gene3D" id="3.20.20.70">
    <property type="entry name" value="Aldolase class I"/>
    <property type="match status" value="1"/>
</dbReference>
<dbReference type="AlphaFoldDB" id="A0A919CMW1"/>
<dbReference type="HAMAP" id="MF_01200_B">
    <property type="entry name" value="OMPdecase_type1_B"/>
    <property type="match status" value="1"/>
</dbReference>
<feature type="binding site" evidence="7 9">
    <location>
        <position position="23"/>
    </location>
    <ligand>
        <name>substrate</name>
    </ligand>
</feature>
<dbReference type="InterPro" id="IPR011060">
    <property type="entry name" value="RibuloseP-bd_barrel"/>
</dbReference>
<sequence>MTRFPIQSKAPIRPKDRILVGIDTPDRGVAIGLAERLGDSVGGIKLGMEFFNAQGPDGIRAVAGTTPLFLDLKYHDIPNTVAGAVRSAVAACRPLILNVHAAGGGAMMRAAVEANRETAESVGIARPKLIAVTVLTSLDDGDLEAVGQRGPAAEQVVRLARLAQDSGCDGVVCSPLEIAAIRAACGPDFLLVVPGIRPAGSGDDDQKRVMTPGRAVAAGADYLVIGRPITRADDPAGAARVIALDIAAETMG</sequence>
<dbReference type="Pfam" id="PF00215">
    <property type="entry name" value="OMPdecase"/>
    <property type="match status" value="1"/>
</dbReference>
<feature type="binding site" evidence="7">
    <location>
        <begin position="71"/>
        <end position="80"/>
    </location>
    <ligand>
        <name>substrate</name>
    </ligand>
</feature>
<keyword evidence="4 7" id="KW-0665">Pyrimidine biosynthesis</keyword>
<evidence type="ECO:0000256" key="3">
    <source>
        <dbReference type="ARBA" id="ARBA00022793"/>
    </source>
</evidence>
<dbReference type="EMBL" id="BMZS01000001">
    <property type="protein sequence ID" value="GHD40553.1"/>
    <property type="molecule type" value="Genomic_DNA"/>
</dbReference>
<evidence type="ECO:0000313" key="12">
    <source>
        <dbReference type="EMBL" id="GHD40553.1"/>
    </source>
</evidence>
<dbReference type="GO" id="GO:0044205">
    <property type="term" value="P:'de novo' UMP biosynthetic process"/>
    <property type="evidence" value="ECO:0007669"/>
    <property type="project" value="UniProtKB-UniRule"/>
</dbReference>
<proteinExistence type="inferred from homology"/>
<evidence type="ECO:0000256" key="9">
    <source>
        <dbReference type="PIRSR" id="PIRSR614732-2"/>
    </source>
</evidence>
<dbReference type="InterPro" id="IPR047596">
    <property type="entry name" value="OMPdecase_bac"/>
</dbReference>
<feature type="binding site" evidence="7 9">
    <location>
        <position position="227"/>
    </location>
    <ligand>
        <name>substrate</name>
    </ligand>
</feature>
<dbReference type="NCBIfam" id="TIGR01740">
    <property type="entry name" value="pyrF"/>
    <property type="match status" value="1"/>
</dbReference>
<name>A0A919CMW1_9PROT</name>